<dbReference type="PANTHER" id="PTHR43678:SF1">
    <property type="entry name" value="BETA-N-ACETYLHEXOSAMINIDASE"/>
    <property type="match status" value="1"/>
</dbReference>
<accession>A0A2N8HDR7</accession>
<dbReference type="InterPro" id="IPR017853">
    <property type="entry name" value="GH"/>
</dbReference>
<dbReference type="InterPro" id="IPR015882">
    <property type="entry name" value="HEX_bac_N"/>
</dbReference>
<evidence type="ECO:0000259" key="6">
    <source>
        <dbReference type="Pfam" id="PF02838"/>
    </source>
</evidence>
<feature type="domain" description="Glycoside hydrolase family 20 catalytic" evidence="5">
    <location>
        <begin position="255"/>
        <end position="436"/>
    </location>
</feature>
<dbReference type="Pfam" id="PF02838">
    <property type="entry name" value="Glyco_hydro_20b"/>
    <property type="match status" value="1"/>
</dbReference>
<dbReference type="AlphaFoldDB" id="A0A2N8HDR7"/>
<evidence type="ECO:0000259" key="5">
    <source>
        <dbReference type="Pfam" id="PF00728"/>
    </source>
</evidence>
<keyword evidence="2" id="KW-0378">Hydrolase</keyword>
<dbReference type="InterPro" id="IPR029018">
    <property type="entry name" value="Hex-like_dom2"/>
</dbReference>
<dbReference type="InterPro" id="IPR052764">
    <property type="entry name" value="GH20_Enzymes"/>
</dbReference>
<evidence type="ECO:0000256" key="3">
    <source>
        <dbReference type="ARBA" id="ARBA00023295"/>
    </source>
</evidence>
<gene>
    <name evidence="7" type="ORF">CXU22_05370</name>
</gene>
<dbReference type="EMBL" id="PJKA01000010">
    <property type="protein sequence ID" value="PNC18069.1"/>
    <property type="molecule type" value="Genomic_DNA"/>
</dbReference>
<comment type="similarity">
    <text evidence="1">Belongs to the glycosyl hydrolase 20 family.</text>
</comment>
<evidence type="ECO:0000256" key="1">
    <source>
        <dbReference type="ARBA" id="ARBA00006285"/>
    </source>
</evidence>
<dbReference type="GO" id="GO:0005975">
    <property type="term" value="P:carbohydrate metabolic process"/>
    <property type="evidence" value="ECO:0007669"/>
    <property type="project" value="InterPro"/>
</dbReference>
<dbReference type="Gene3D" id="3.30.379.10">
    <property type="entry name" value="Chitobiase/beta-hexosaminidase domain 2-like"/>
    <property type="match status" value="1"/>
</dbReference>
<dbReference type="PANTHER" id="PTHR43678">
    <property type="entry name" value="PUTATIVE (AFU_ORTHOLOGUE AFUA_2G00640)-RELATED"/>
    <property type="match status" value="1"/>
</dbReference>
<proteinExistence type="inferred from homology"/>
<dbReference type="Proteomes" id="UP000236000">
    <property type="component" value="Unassembled WGS sequence"/>
</dbReference>
<dbReference type="SUPFAM" id="SSF51445">
    <property type="entry name" value="(Trans)glycosidases"/>
    <property type="match status" value="1"/>
</dbReference>
<dbReference type="Gene3D" id="3.20.20.80">
    <property type="entry name" value="Glycosidases"/>
    <property type="match status" value="1"/>
</dbReference>
<keyword evidence="3" id="KW-0326">Glycosidase</keyword>
<dbReference type="Pfam" id="PF00728">
    <property type="entry name" value="Glyco_hydro_20"/>
    <property type="match status" value="1"/>
</dbReference>
<sequence>MKESRVSLSTNPGLTFSPEQTNIMKKNIFLMLAAFAASPLMGQDAQQIANSLSIPEVKAGARQLPMPSASGAQIKLLGADYEELINSKGKIAPVISDTPVNVSFKVTKDGKEAVSKDYEIMLKAPNASQGNPKPRIIPEILQWKGGQGEYKLGNTVTVACPEKELAQTFAADMEDVLGRKVKFVAPGAKADISFSVLKGGNLGGEGYRLQVTRDGIRIGAATPTGLFWGTRTLLQMLRQTPGSVPCGTAVDFPRFQLRGFMLDVARTPYPLCYLKDVIRTMAWYKMNDLHLVINNNFIFHEMYVDKGRDPFKELYAAFRLESNMKGKDGVPLTAKDLFYTKKEFVELVDYAARRGISIVPEIDTPGHALSFTRLRPDLIYKGPMNHEKRRSEMLDAANPETINLVGKVFDEYLLKDPKLGRPVFGSKVVHVGADEFYGDKEDYRHFADAVLKHALKRGYTPRIWGSLSTKPGKTPVVSKGVQMNLWSTGWMRAWEAVNLGYDVINTNDSALYVVPYANYYRMDRNHKGLYNNWIPNRVGNETLPSGHPQLIGATFAVWNDETDLKHSGYAPYDIWGVISGSMDVLSQKMWGKAKAPDSFEEHRELVKTIGEAPRTNPLHKWKDSKPFSVVPGKLPQQLNQPALGPNYRLTMELELAAAPEGKEQVLLSGPEGELFAVMKDGTMGFRRDDSLEFSFGTKLPVGKKVKVEIVGEPEKTSLLIDGQPAGTMTLKSFRNPNENFEPRTKGVRSTFVLPLKELGSSFQGKVFNVNVQPQ</sequence>
<evidence type="ECO:0000313" key="7">
    <source>
        <dbReference type="EMBL" id="PNC18069.1"/>
    </source>
</evidence>
<organism evidence="7 8">
    <name type="scientific">Akkermansia muciniphila</name>
    <dbReference type="NCBI Taxonomy" id="239935"/>
    <lineage>
        <taxon>Bacteria</taxon>
        <taxon>Pseudomonadati</taxon>
        <taxon>Verrucomicrobiota</taxon>
        <taxon>Verrucomicrobiia</taxon>
        <taxon>Verrucomicrobiales</taxon>
        <taxon>Akkermansiaceae</taxon>
        <taxon>Akkermansia</taxon>
    </lineage>
</organism>
<evidence type="ECO:0000313" key="8">
    <source>
        <dbReference type="Proteomes" id="UP000236000"/>
    </source>
</evidence>
<protein>
    <submittedName>
        <fullName evidence="7">Uncharacterized protein</fullName>
    </submittedName>
</protein>
<reference evidence="7 8" key="1">
    <citation type="journal article" date="2017" name="BMC Genomics">
        <title>Genome sequencing of 39 Akkermansia muciniphila isolates reveals its population structure, genomic and functional diverisity, and global distribution in mammalian gut microbiotas.</title>
        <authorList>
            <person name="Guo X."/>
            <person name="Li S."/>
            <person name="Zhang J."/>
            <person name="Wu F."/>
            <person name="Li X."/>
            <person name="Wu D."/>
            <person name="Zhang M."/>
            <person name="Ou Z."/>
            <person name="Jie Z."/>
            <person name="Yan Q."/>
            <person name="Li P."/>
            <person name="Yi J."/>
            <person name="Peng Y."/>
        </authorList>
    </citation>
    <scope>NUCLEOTIDE SEQUENCE [LARGE SCALE GENOMIC DNA]</scope>
    <source>
        <strain evidence="7 8">GP24</strain>
    </source>
</reference>
<feature type="active site" description="Proton donor" evidence="4">
    <location>
        <position position="435"/>
    </location>
</feature>
<evidence type="ECO:0000256" key="2">
    <source>
        <dbReference type="ARBA" id="ARBA00022801"/>
    </source>
</evidence>
<evidence type="ECO:0000256" key="4">
    <source>
        <dbReference type="PIRSR" id="PIRSR625705-1"/>
    </source>
</evidence>
<dbReference type="SUPFAM" id="SSF55545">
    <property type="entry name" value="beta-N-acetylhexosaminidase-like domain"/>
    <property type="match status" value="1"/>
</dbReference>
<feature type="domain" description="Beta-hexosaminidase bacterial type N-terminal" evidence="6">
    <location>
        <begin position="133"/>
        <end position="251"/>
    </location>
</feature>
<dbReference type="CDD" id="cd06564">
    <property type="entry name" value="GH20_DspB_LnbB-like"/>
    <property type="match status" value="1"/>
</dbReference>
<dbReference type="PRINTS" id="PR00738">
    <property type="entry name" value="GLHYDRLASE20"/>
</dbReference>
<dbReference type="InterPro" id="IPR015883">
    <property type="entry name" value="Glyco_hydro_20_cat"/>
</dbReference>
<dbReference type="GO" id="GO:0004563">
    <property type="term" value="F:beta-N-acetylhexosaminidase activity"/>
    <property type="evidence" value="ECO:0007669"/>
    <property type="project" value="InterPro"/>
</dbReference>
<name>A0A2N8HDR7_9BACT</name>
<comment type="caution">
    <text evidence="7">The sequence shown here is derived from an EMBL/GenBank/DDBJ whole genome shotgun (WGS) entry which is preliminary data.</text>
</comment>
<dbReference type="InterPro" id="IPR025705">
    <property type="entry name" value="Beta_hexosaminidase_sua/sub"/>
</dbReference>